<organism evidence="5 6">
    <name type="scientific">Kingdonia uniflora</name>
    <dbReference type="NCBI Taxonomy" id="39325"/>
    <lineage>
        <taxon>Eukaryota</taxon>
        <taxon>Viridiplantae</taxon>
        <taxon>Streptophyta</taxon>
        <taxon>Embryophyta</taxon>
        <taxon>Tracheophyta</taxon>
        <taxon>Spermatophyta</taxon>
        <taxon>Magnoliopsida</taxon>
        <taxon>Ranunculales</taxon>
        <taxon>Circaeasteraceae</taxon>
        <taxon>Kingdonia</taxon>
    </lineage>
</organism>
<dbReference type="Pfam" id="PF00106">
    <property type="entry name" value="adh_short"/>
    <property type="match status" value="1"/>
</dbReference>
<dbReference type="InterPro" id="IPR036291">
    <property type="entry name" value="NAD(P)-bd_dom_sf"/>
</dbReference>
<dbReference type="GO" id="GO:0016491">
    <property type="term" value="F:oxidoreductase activity"/>
    <property type="evidence" value="ECO:0007669"/>
    <property type="project" value="UniProtKB-KW"/>
</dbReference>
<evidence type="ECO:0000256" key="4">
    <source>
        <dbReference type="ARBA" id="ARBA00023098"/>
    </source>
</evidence>
<protein>
    <submittedName>
        <fullName evidence="5">Uncharacterized protein</fullName>
    </submittedName>
</protein>
<keyword evidence="6" id="KW-1185">Reference proteome</keyword>
<evidence type="ECO:0000313" key="6">
    <source>
        <dbReference type="Proteomes" id="UP000541444"/>
    </source>
</evidence>
<dbReference type="SUPFAM" id="SSF51735">
    <property type="entry name" value="NAD(P)-binding Rossmann-fold domains"/>
    <property type="match status" value="1"/>
</dbReference>
<keyword evidence="3" id="KW-0520">NAD</keyword>
<comment type="similarity">
    <text evidence="1">Belongs to the short-chain dehydrogenases/reductases (SDR) family.</text>
</comment>
<dbReference type="InterPro" id="IPR002347">
    <property type="entry name" value="SDR_fam"/>
</dbReference>
<dbReference type="Gene3D" id="3.40.50.720">
    <property type="entry name" value="NAD(P)-binding Rossmann-like Domain"/>
    <property type="match status" value="2"/>
</dbReference>
<comment type="caution">
    <text evidence="5">The sequence shown here is derived from an EMBL/GenBank/DDBJ whole genome shotgun (WGS) entry which is preliminary data.</text>
</comment>
<proteinExistence type="inferred from homology"/>
<dbReference type="Pfam" id="PF13561">
    <property type="entry name" value="adh_short_C2"/>
    <property type="match status" value="1"/>
</dbReference>
<dbReference type="OrthoDB" id="294295at2759"/>
<evidence type="ECO:0000256" key="3">
    <source>
        <dbReference type="ARBA" id="ARBA00023027"/>
    </source>
</evidence>
<sequence length="257" mass="28497">MCLSCVSNLSQVYRSFIEGGKYRNPENNKMGSDGFLPLITAERRLEGKVALITGAAQGIGEAIAIMYGQHGAKVVIADIQDDKGYAVSRSSCYDTAETRLHPYERECLLCRWWVWLACLHRFKECNYRAHEKHCCRVRAVGIRVNCISSFLIASPLATDFFASKGVEGVEDWVCRLATLKGAVLTAEDFAKAAVFFGSDDSKFVSGHNFMIDGGVTTTNVALISSITTKGKCTTIPWESYCIRALFLVFKSLKFKLK</sequence>
<evidence type="ECO:0000313" key="5">
    <source>
        <dbReference type="EMBL" id="KAF6175750.1"/>
    </source>
</evidence>
<dbReference type="Proteomes" id="UP000541444">
    <property type="component" value="Unassembled WGS sequence"/>
</dbReference>
<dbReference type="PANTHER" id="PTHR43180">
    <property type="entry name" value="3-OXOACYL-(ACYL-CARRIER-PROTEIN) REDUCTASE (AFU_ORTHOLOGUE AFUA_6G11210)"/>
    <property type="match status" value="1"/>
</dbReference>
<dbReference type="PANTHER" id="PTHR43180:SF28">
    <property type="entry name" value="NAD(P)-BINDING ROSSMANN-FOLD SUPERFAMILY PROTEIN"/>
    <property type="match status" value="1"/>
</dbReference>
<gene>
    <name evidence="5" type="ORF">GIB67_035733</name>
</gene>
<dbReference type="GO" id="GO:0006629">
    <property type="term" value="P:lipid metabolic process"/>
    <property type="evidence" value="ECO:0007669"/>
    <property type="project" value="UniProtKB-KW"/>
</dbReference>
<dbReference type="EMBL" id="JACGCM010000147">
    <property type="protein sequence ID" value="KAF6175750.1"/>
    <property type="molecule type" value="Genomic_DNA"/>
</dbReference>
<evidence type="ECO:0000256" key="2">
    <source>
        <dbReference type="ARBA" id="ARBA00023002"/>
    </source>
</evidence>
<accession>A0A7J7P8S8</accession>
<keyword evidence="2" id="KW-0560">Oxidoreductase</keyword>
<name>A0A7J7P8S8_9MAGN</name>
<dbReference type="PRINTS" id="PR00081">
    <property type="entry name" value="GDHRDH"/>
</dbReference>
<dbReference type="AlphaFoldDB" id="A0A7J7P8S8"/>
<reference evidence="5 6" key="1">
    <citation type="journal article" date="2020" name="IScience">
        <title>Genome Sequencing of the Endangered Kingdonia uniflora (Circaeasteraceae, Ranunculales) Reveals Potential Mechanisms of Evolutionary Specialization.</title>
        <authorList>
            <person name="Sun Y."/>
            <person name="Deng T."/>
            <person name="Zhang A."/>
            <person name="Moore M.J."/>
            <person name="Landis J.B."/>
            <person name="Lin N."/>
            <person name="Zhang H."/>
            <person name="Zhang X."/>
            <person name="Huang J."/>
            <person name="Zhang X."/>
            <person name="Sun H."/>
            <person name="Wang H."/>
        </authorList>
    </citation>
    <scope>NUCLEOTIDE SEQUENCE [LARGE SCALE GENOMIC DNA]</scope>
    <source>
        <strain evidence="5">TB1705</strain>
        <tissue evidence="5">Leaf</tissue>
    </source>
</reference>
<evidence type="ECO:0000256" key="1">
    <source>
        <dbReference type="ARBA" id="ARBA00006484"/>
    </source>
</evidence>
<keyword evidence="4" id="KW-0443">Lipid metabolism</keyword>